<comment type="caution">
    <text evidence="4">The sequence shown here is derived from an EMBL/GenBank/DDBJ whole genome shotgun (WGS) entry which is preliminary data.</text>
</comment>
<evidence type="ECO:0000313" key="4">
    <source>
        <dbReference type="EMBL" id="TNC38135.1"/>
    </source>
</evidence>
<dbReference type="EMBL" id="VDFR01000123">
    <property type="protein sequence ID" value="TNC38135.1"/>
    <property type="molecule type" value="Genomic_DNA"/>
</dbReference>
<dbReference type="AlphaFoldDB" id="A0A5C4MDA1"/>
<keyword evidence="1" id="KW-0175">Coiled coil</keyword>
<dbReference type="RefSeq" id="WP_139106730.1">
    <property type="nucleotide sequence ID" value="NZ_VDFR01000119.1"/>
</dbReference>
<evidence type="ECO:0000256" key="2">
    <source>
        <dbReference type="SAM" id="MobiDB-lite"/>
    </source>
</evidence>
<reference evidence="4 6" key="1">
    <citation type="submission" date="2019-05" db="EMBL/GenBank/DDBJ databases">
        <title>Mumia sp. nov., isolated from the intestinal contents of plateau pika (Ochotona curzoniae) in the Qinghai-Tibet plateau of China.</title>
        <authorList>
            <person name="Tian Z."/>
        </authorList>
    </citation>
    <scope>NUCLEOTIDE SEQUENCE [LARGE SCALE GENOMIC DNA]</scope>
    <source>
        <strain evidence="6">527</strain>
        <strain evidence="4">Z527</strain>
    </source>
</reference>
<evidence type="ECO:0000256" key="1">
    <source>
        <dbReference type="SAM" id="Coils"/>
    </source>
</evidence>
<evidence type="ECO:0000313" key="5">
    <source>
        <dbReference type="EMBL" id="TNC38636.1"/>
    </source>
</evidence>
<gene>
    <name evidence="5" type="ORF">FHE65_24280</name>
    <name evidence="4" type="ORF">FHE65_24585</name>
</gene>
<keyword evidence="3" id="KW-0812">Transmembrane</keyword>
<sequence>MSLAHNAPRRVPVRPAPQPRRTLHVVQSRRVGSPRAPFVMLVVTLLASGLVGLLLLNTSMQNGAFELAELEKEAEALQSQHAQLALEVEERATPAALAERASALGMVPNANPVFLRLPDGEVIGDPVPASRSSRSASGVGGPSPAAVGDRQ</sequence>
<dbReference type="EMBL" id="VDFR01000119">
    <property type="protein sequence ID" value="TNC38636.1"/>
    <property type="molecule type" value="Genomic_DNA"/>
</dbReference>
<proteinExistence type="predicted"/>
<feature type="compositionally biased region" description="Low complexity" evidence="2">
    <location>
        <begin position="126"/>
        <end position="151"/>
    </location>
</feature>
<feature type="coiled-coil region" evidence="1">
    <location>
        <begin position="60"/>
        <end position="87"/>
    </location>
</feature>
<dbReference type="OrthoDB" id="4792842at2"/>
<feature type="transmembrane region" description="Helical" evidence="3">
    <location>
        <begin position="38"/>
        <end position="56"/>
    </location>
</feature>
<evidence type="ECO:0000256" key="3">
    <source>
        <dbReference type="SAM" id="Phobius"/>
    </source>
</evidence>
<name>A0A5C4MDA1_9ACTN</name>
<evidence type="ECO:0000313" key="6">
    <source>
        <dbReference type="Proteomes" id="UP000306740"/>
    </source>
</evidence>
<dbReference type="Proteomes" id="UP000306740">
    <property type="component" value="Unassembled WGS sequence"/>
</dbReference>
<accession>A0A5C4MDA1</accession>
<keyword evidence="3" id="KW-0472">Membrane</keyword>
<protein>
    <submittedName>
        <fullName evidence="4">Septum formation initiator family protein</fullName>
    </submittedName>
</protein>
<feature type="region of interest" description="Disordered" evidence="2">
    <location>
        <begin position="125"/>
        <end position="151"/>
    </location>
</feature>
<organism evidence="4 6">
    <name type="scientific">Mumia zhuanghuii</name>
    <dbReference type="NCBI Taxonomy" id="2585211"/>
    <lineage>
        <taxon>Bacteria</taxon>
        <taxon>Bacillati</taxon>
        <taxon>Actinomycetota</taxon>
        <taxon>Actinomycetes</taxon>
        <taxon>Propionibacteriales</taxon>
        <taxon>Nocardioidaceae</taxon>
        <taxon>Mumia</taxon>
    </lineage>
</organism>
<keyword evidence="3" id="KW-1133">Transmembrane helix</keyword>